<dbReference type="GO" id="GO:0005886">
    <property type="term" value="C:plasma membrane"/>
    <property type="evidence" value="ECO:0007669"/>
    <property type="project" value="UniProtKB-SubCell"/>
</dbReference>
<accession>A0A261FM69</accession>
<gene>
    <name evidence="8" type="ORF">BLEM_1971</name>
</gene>
<dbReference type="CDD" id="cd06261">
    <property type="entry name" value="TM_PBP2"/>
    <property type="match status" value="1"/>
</dbReference>
<evidence type="ECO:0000313" key="8">
    <source>
        <dbReference type="EMBL" id="OZG60282.1"/>
    </source>
</evidence>
<dbReference type="PROSITE" id="PS50928">
    <property type="entry name" value="ABC_TM1"/>
    <property type="match status" value="1"/>
</dbReference>
<comment type="subcellular location">
    <subcellularLocation>
        <location evidence="6">Cell membrane</location>
        <topology evidence="6">Multi-pass membrane protein</topology>
    </subcellularLocation>
    <subcellularLocation>
        <location evidence="1">Membrane</location>
        <topology evidence="1">Multi-pass membrane protein</topology>
    </subcellularLocation>
</comment>
<evidence type="ECO:0000313" key="9">
    <source>
        <dbReference type="Proteomes" id="UP000216352"/>
    </source>
</evidence>
<dbReference type="SUPFAM" id="SSF161098">
    <property type="entry name" value="MetI-like"/>
    <property type="match status" value="1"/>
</dbReference>
<dbReference type="STRING" id="1603886.GCA_001895165_01906"/>
<dbReference type="EMBL" id="MWWX01000017">
    <property type="protein sequence ID" value="OZG60282.1"/>
    <property type="molecule type" value="Genomic_DNA"/>
</dbReference>
<sequence length="221" mass="23192">MNDAYANVLRWMADPANWQGSTGILSRTGIYLAYCAVTLLATMAIAIPVGLYVGHTGRFRELVVPFTGALRALPTLGLLCVLSLWMGLGLGAPMVSLVLLAIPPVLAGTYSGIASVDRSVVEASRAVGFSEWGILTQVEIPIALPLIVSGIRSAAVQIVATWTVAAYLPIEGLGRYLIDGLAVQDYTQMLAGSLIIIVIELLVDGLFAAAQKLSAVASHVS</sequence>
<evidence type="ECO:0000256" key="3">
    <source>
        <dbReference type="ARBA" id="ARBA00022692"/>
    </source>
</evidence>
<reference evidence="8 9" key="1">
    <citation type="journal article" date="2017" name="BMC Genomics">
        <title>Comparative genomic and phylogenomic analyses of the Bifidobacteriaceae family.</title>
        <authorList>
            <person name="Lugli G.A."/>
            <person name="Milani C."/>
            <person name="Turroni F."/>
            <person name="Duranti S."/>
            <person name="Mancabelli L."/>
            <person name="Mangifesta M."/>
            <person name="Ferrario C."/>
            <person name="Modesto M."/>
            <person name="Mattarelli P."/>
            <person name="Jiri K."/>
            <person name="van Sinderen D."/>
            <person name="Ventura M."/>
        </authorList>
    </citation>
    <scope>NUCLEOTIDE SEQUENCE [LARGE SCALE GENOMIC DNA]</scope>
    <source>
        <strain evidence="8 9">DSM 28807</strain>
    </source>
</reference>
<feature type="transmembrane region" description="Helical" evidence="6">
    <location>
        <begin position="31"/>
        <end position="54"/>
    </location>
</feature>
<dbReference type="GO" id="GO:0055085">
    <property type="term" value="P:transmembrane transport"/>
    <property type="evidence" value="ECO:0007669"/>
    <property type="project" value="InterPro"/>
</dbReference>
<evidence type="ECO:0000256" key="1">
    <source>
        <dbReference type="ARBA" id="ARBA00004141"/>
    </source>
</evidence>
<feature type="domain" description="ABC transmembrane type-1" evidence="7">
    <location>
        <begin position="28"/>
        <end position="207"/>
    </location>
</feature>
<dbReference type="Pfam" id="PF00528">
    <property type="entry name" value="BPD_transp_1"/>
    <property type="match status" value="1"/>
</dbReference>
<dbReference type="InterPro" id="IPR035906">
    <property type="entry name" value="MetI-like_sf"/>
</dbReference>
<keyword evidence="9" id="KW-1185">Reference proteome</keyword>
<dbReference type="PANTHER" id="PTHR30177">
    <property type="entry name" value="GLYCINE BETAINE/L-PROLINE TRANSPORT SYSTEM PERMEASE PROTEIN PROW"/>
    <property type="match status" value="1"/>
</dbReference>
<evidence type="ECO:0000259" key="7">
    <source>
        <dbReference type="PROSITE" id="PS50928"/>
    </source>
</evidence>
<keyword evidence="4 6" id="KW-1133">Transmembrane helix</keyword>
<dbReference type="GO" id="GO:0031460">
    <property type="term" value="P:glycine betaine transport"/>
    <property type="evidence" value="ECO:0007669"/>
    <property type="project" value="TreeGrafter"/>
</dbReference>
<keyword evidence="2 6" id="KW-0813">Transport</keyword>
<organism evidence="8 9">
    <name type="scientific">Bifidobacterium lemurum</name>
    <dbReference type="NCBI Taxonomy" id="1603886"/>
    <lineage>
        <taxon>Bacteria</taxon>
        <taxon>Bacillati</taxon>
        <taxon>Actinomycetota</taxon>
        <taxon>Actinomycetes</taxon>
        <taxon>Bifidobacteriales</taxon>
        <taxon>Bifidobacteriaceae</taxon>
        <taxon>Bifidobacterium</taxon>
    </lineage>
</organism>
<keyword evidence="5 6" id="KW-0472">Membrane</keyword>
<feature type="transmembrane region" description="Helical" evidence="6">
    <location>
        <begin position="189"/>
        <end position="210"/>
    </location>
</feature>
<dbReference type="AlphaFoldDB" id="A0A261FM69"/>
<evidence type="ECO:0000256" key="4">
    <source>
        <dbReference type="ARBA" id="ARBA00022989"/>
    </source>
</evidence>
<keyword evidence="3 6" id="KW-0812">Transmembrane</keyword>
<evidence type="ECO:0000256" key="2">
    <source>
        <dbReference type="ARBA" id="ARBA00022448"/>
    </source>
</evidence>
<dbReference type="Proteomes" id="UP000216352">
    <property type="component" value="Unassembled WGS sequence"/>
</dbReference>
<dbReference type="Gene3D" id="1.10.3720.10">
    <property type="entry name" value="MetI-like"/>
    <property type="match status" value="1"/>
</dbReference>
<protein>
    <submittedName>
        <fullName evidence="8">ABC transporter permease</fullName>
    </submittedName>
</protein>
<evidence type="ECO:0000256" key="6">
    <source>
        <dbReference type="RuleBase" id="RU363032"/>
    </source>
</evidence>
<comment type="caution">
    <text evidence="8">The sequence shown here is derived from an EMBL/GenBank/DDBJ whole genome shotgun (WGS) entry which is preliminary data.</text>
</comment>
<dbReference type="RefSeq" id="WP_072726748.1">
    <property type="nucleotide sequence ID" value="NZ_BDIS01000025.1"/>
</dbReference>
<feature type="transmembrane region" description="Helical" evidence="6">
    <location>
        <begin position="75"/>
        <end position="102"/>
    </location>
</feature>
<dbReference type="OrthoDB" id="5244012at2"/>
<dbReference type="InterPro" id="IPR051204">
    <property type="entry name" value="ABC_transp_perm/SBD"/>
</dbReference>
<comment type="similarity">
    <text evidence="6">Belongs to the binding-protein-dependent transport system permease family.</text>
</comment>
<evidence type="ECO:0000256" key="5">
    <source>
        <dbReference type="ARBA" id="ARBA00023136"/>
    </source>
</evidence>
<name>A0A261FM69_9BIFI</name>
<dbReference type="PANTHER" id="PTHR30177:SF33">
    <property type="entry name" value="POSSIBLE OSMOPROTECTANT (GLYCINE BETAINE_CARNITINE_CHOLINE_L-PROLINE) TRANSPORT INTEGRAL MEMBRANE PROTEIN ABC TRANSPORTER PROZ"/>
    <property type="match status" value="1"/>
</dbReference>
<proteinExistence type="inferred from homology"/>
<dbReference type="InterPro" id="IPR000515">
    <property type="entry name" value="MetI-like"/>
</dbReference>